<dbReference type="PANTHER" id="PTHR35147:SF3">
    <property type="entry name" value="CHEMORECEPTOR GLUTAMINE DEAMIDASE CHED 1-RELATED"/>
    <property type="match status" value="1"/>
</dbReference>
<dbReference type="Pfam" id="PF03975">
    <property type="entry name" value="CheD"/>
    <property type="match status" value="1"/>
</dbReference>
<dbReference type="GO" id="GO:0050568">
    <property type="term" value="F:protein-glutamine glutaminase activity"/>
    <property type="evidence" value="ECO:0007669"/>
    <property type="project" value="UniProtKB-UniRule"/>
</dbReference>
<keyword evidence="1 3" id="KW-0378">Hydrolase</keyword>
<evidence type="ECO:0000313" key="3">
    <source>
        <dbReference type="EMBL" id="MCP2007917.1"/>
    </source>
</evidence>
<dbReference type="CDD" id="cd16352">
    <property type="entry name" value="CheD"/>
    <property type="match status" value="1"/>
</dbReference>
<name>A0AA41H6H5_9BURK</name>
<comment type="catalytic activity">
    <reaction evidence="1">
        <text>L-glutaminyl-[protein] + H2O = L-glutamyl-[protein] + NH4(+)</text>
        <dbReference type="Rhea" id="RHEA:16441"/>
        <dbReference type="Rhea" id="RHEA-COMP:10207"/>
        <dbReference type="Rhea" id="RHEA-COMP:10208"/>
        <dbReference type="ChEBI" id="CHEBI:15377"/>
        <dbReference type="ChEBI" id="CHEBI:28938"/>
        <dbReference type="ChEBI" id="CHEBI:29973"/>
        <dbReference type="ChEBI" id="CHEBI:30011"/>
        <dbReference type="EC" id="3.5.1.44"/>
    </reaction>
</comment>
<dbReference type="RefSeq" id="WP_217943581.1">
    <property type="nucleotide sequence ID" value="NZ_JAHTGR010000009.1"/>
</dbReference>
<dbReference type="EMBL" id="JAHTGR010000009">
    <property type="protein sequence ID" value="MBV6322837.1"/>
    <property type="molecule type" value="Genomic_DNA"/>
</dbReference>
<dbReference type="EMBL" id="JALJZU010000003">
    <property type="protein sequence ID" value="MCP2007917.1"/>
    <property type="molecule type" value="Genomic_DNA"/>
</dbReference>
<dbReference type="HAMAP" id="MF_01440">
    <property type="entry name" value="CheD"/>
    <property type="match status" value="1"/>
</dbReference>
<proteinExistence type="inferred from homology"/>
<dbReference type="GO" id="GO:0006935">
    <property type="term" value="P:chemotaxis"/>
    <property type="evidence" value="ECO:0007669"/>
    <property type="project" value="UniProtKB-UniRule"/>
</dbReference>
<comment type="caution">
    <text evidence="2">The sequence shown here is derived from an EMBL/GenBank/DDBJ whole genome shotgun (WGS) entry which is preliminary data.</text>
</comment>
<comment type="similarity">
    <text evidence="1">Belongs to the CheD family.</text>
</comment>
<reference evidence="2" key="1">
    <citation type="submission" date="2021-07" db="EMBL/GenBank/DDBJ databases">
        <title>Characterization of violacein-producing bacteria and related species.</title>
        <authorList>
            <person name="Wilson H.S."/>
            <person name="De Leon M.E."/>
        </authorList>
    </citation>
    <scope>NUCLEOTIDE SEQUENCE</scope>
    <source>
        <strain evidence="2">HSC-15S17</strain>
    </source>
</reference>
<dbReference type="EC" id="3.5.1.44" evidence="1"/>
<evidence type="ECO:0000313" key="2">
    <source>
        <dbReference type="EMBL" id="MBV6322837.1"/>
    </source>
</evidence>
<evidence type="ECO:0000313" key="4">
    <source>
        <dbReference type="Proteomes" id="UP001155901"/>
    </source>
</evidence>
<keyword evidence="5" id="KW-1185">Reference proteome</keyword>
<dbReference type="Proteomes" id="UP001155901">
    <property type="component" value="Unassembled WGS sequence"/>
</dbReference>
<dbReference type="PANTHER" id="PTHR35147">
    <property type="entry name" value="CHEMORECEPTOR GLUTAMINE DEAMIDASE CHED-RELATED"/>
    <property type="match status" value="1"/>
</dbReference>
<comment type="function">
    <text evidence="1">Probably deamidates glutamine residues to glutamate on methyl-accepting chemotaxis receptors (MCPs), playing an important role in chemotaxis.</text>
</comment>
<organism evidence="2 4">
    <name type="scientific">Duganella violaceipulchra</name>
    <dbReference type="NCBI Taxonomy" id="2849652"/>
    <lineage>
        <taxon>Bacteria</taxon>
        <taxon>Pseudomonadati</taxon>
        <taxon>Pseudomonadota</taxon>
        <taxon>Betaproteobacteria</taxon>
        <taxon>Burkholderiales</taxon>
        <taxon>Oxalobacteraceae</taxon>
        <taxon>Telluria group</taxon>
        <taxon>Duganella</taxon>
    </lineage>
</organism>
<accession>A0AA41H6H5</accession>
<keyword evidence="1" id="KW-0145">Chemotaxis</keyword>
<sequence length="178" mass="19358">MIATLAMPDSKLIDIFLMPGDHFVGDERYRVRTLLGSCVSVTLWHPALRIGAMSHFLLPGTGRKKAHDKPGMYGADAMELLLRGMARHGVPLVQCQGKIFGGAAMFPRSVKVRDIGLQNGDYARALLQQHGIRVVSESLYGEGHRQLIFTIRSGEVLSRQVPPESVLGGAAGPDKEKA</sequence>
<gene>
    <name evidence="1" type="primary">cheD</name>
    <name evidence="2" type="ORF">KVP70_18045</name>
    <name evidence="3" type="ORF">L1274_001617</name>
</gene>
<protein>
    <recommendedName>
        <fullName evidence="1">Probable chemoreceptor glutamine deamidase CheD</fullName>
        <ecNumber evidence="1">3.5.1.44</ecNumber>
    </recommendedName>
</protein>
<dbReference type="AlphaFoldDB" id="A0AA41H6H5"/>
<reference evidence="3" key="2">
    <citation type="submission" date="2022-03" db="EMBL/GenBank/DDBJ databases">
        <title>Genome Encyclopedia of Bacteria and Archaea VI: Functional Genomics of Type Strains.</title>
        <authorList>
            <person name="Whitman W."/>
        </authorList>
    </citation>
    <scope>NUCLEOTIDE SEQUENCE</scope>
    <source>
        <strain evidence="3">HSC-15S17</strain>
    </source>
</reference>
<dbReference type="Proteomes" id="UP001162889">
    <property type="component" value="Unassembled WGS sequence"/>
</dbReference>
<dbReference type="InterPro" id="IPR005659">
    <property type="entry name" value="Chemorcpt_Glu_NH3ase_CheD"/>
</dbReference>
<evidence type="ECO:0000256" key="1">
    <source>
        <dbReference type="HAMAP-Rule" id="MF_01440"/>
    </source>
</evidence>
<evidence type="ECO:0000313" key="5">
    <source>
        <dbReference type="Proteomes" id="UP001162889"/>
    </source>
</evidence>